<evidence type="ECO:0000313" key="2">
    <source>
        <dbReference type="EMBL" id="SMG00883.1"/>
    </source>
</evidence>
<proteinExistence type="predicted"/>
<dbReference type="EMBL" id="FXAN01000062">
    <property type="protein sequence ID" value="SMG00883.1"/>
    <property type="molecule type" value="Genomic_DNA"/>
</dbReference>
<dbReference type="AlphaFoldDB" id="A0A238H741"/>
<feature type="compositionally biased region" description="Gly residues" evidence="1">
    <location>
        <begin position="30"/>
        <end position="56"/>
    </location>
</feature>
<dbReference type="Proteomes" id="UP000198460">
    <property type="component" value="Unassembled WGS sequence"/>
</dbReference>
<evidence type="ECO:0000256" key="1">
    <source>
        <dbReference type="SAM" id="MobiDB-lite"/>
    </source>
</evidence>
<reference evidence="2 3" key="1">
    <citation type="submission" date="2017-04" db="EMBL/GenBank/DDBJ databases">
        <authorList>
            <person name="Afonso C.L."/>
            <person name="Miller P.J."/>
            <person name="Scott M.A."/>
            <person name="Spackman E."/>
            <person name="Goraichik I."/>
            <person name="Dimitrov K.M."/>
            <person name="Suarez D.L."/>
            <person name="Swayne D.E."/>
        </authorList>
    </citation>
    <scope>NUCLEOTIDE SEQUENCE [LARGE SCALE GENOMIC DNA]</scope>
    <source>
        <strain evidence="2">LMG 28154</strain>
    </source>
</reference>
<gene>
    <name evidence="2" type="ORF">BSIN_3863</name>
</gene>
<organism evidence="2 3">
    <name type="scientific">Burkholderia singularis</name>
    <dbReference type="NCBI Taxonomy" id="1503053"/>
    <lineage>
        <taxon>Bacteria</taxon>
        <taxon>Pseudomonadati</taxon>
        <taxon>Pseudomonadota</taxon>
        <taxon>Betaproteobacteria</taxon>
        <taxon>Burkholderiales</taxon>
        <taxon>Burkholderiaceae</taxon>
        <taxon>Burkholderia</taxon>
        <taxon>pseudomallei group</taxon>
    </lineage>
</organism>
<accession>A0A238H741</accession>
<protein>
    <submittedName>
        <fullName evidence="2">Uncharacterized protein</fullName>
    </submittedName>
</protein>
<sequence length="68" mass="6721">MQHEVDRAREAELRELVGGLERFRCGFGGRFRGGRGGRGGRVSGGGGSGDANGGAGDAVVGDASSGDG</sequence>
<name>A0A238H741_9BURK</name>
<feature type="region of interest" description="Disordered" evidence="1">
    <location>
        <begin position="30"/>
        <end position="68"/>
    </location>
</feature>
<feature type="compositionally biased region" description="Low complexity" evidence="1">
    <location>
        <begin position="57"/>
        <end position="68"/>
    </location>
</feature>
<evidence type="ECO:0000313" key="3">
    <source>
        <dbReference type="Proteomes" id="UP000198460"/>
    </source>
</evidence>